<name>A0A367ZPN0_9BACT</name>
<dbReference type="AlphaFoldDB" id="A0A367ZPN0"/>
<evidence type="ECO:0000313" key="2">
    <source>
        <dbReference type="Proteomes" id="UP000252355"/>
    </source>
</evidence>
<comment type="caution">
    <text evidence="1">The sequence shown here is derived from an EMBL/GenBank/DDBJ whole genome shotgun (WGS) entry which is preliminary data.</text>
</comment>
<dbReference type="EMBL" id="QOQW01000010">
    <property type="protein sequence ID" value="RCK79797.1"/>
    <property type="molecule type" value="Genomic_DNA"/>
</dbReference>
<protein>
    <recommendedName>
        <fullName evidence="3">DUF2993 domain-containing protein</fullName>
    </recommendedName>
</protein>
<proteinExistence type="predicted"/>
<accession>A0A367ZPN0</accession>
<reference evidence="1 2" key="1">
    <citation type="submission" date="2018-05" db="EMBL/GenBank/DDBJ databases">
        <title>A metagenomic window into the 2 km-deep terrestrial subsurface aquifer revealed taxonomically and functionally diverse microbial community comprising novel uncultured bacterial lineages.</title>
        <authorList>
            <person name="Kadnikov V.V."/>
            <person name="Mardanov A.V."/>
            <person name="Beletsky A.V."/>
            <person name="Banks D."/>
            <person name="Pimenov N.V."/>
            <person name="Frank Y.A."/>
            <person name="Karnachuk O.V."/>
            <person name="Ravin N.V."/>
        </authorList>
    </citation>
    <scope>NUCLEOTIDE SEQUENCE [LARGE SCALE GENOMIC DNA]</scope>
    <source>
        <strain evidence="1">BY5</strain>
    </source>
</reference>
<dbReference type="InterPro" id="IPR021373">
    <property type="entry name" value="DUF2993"/>
</dbReference>
<dbReference type="Pfam" id="PF11209">
    <property type="entry name" value="LmeA"/>
    <property type="match status" value="1"/>
</dbReference>
<evidence type="ECO:0008006" key="3">
    <source>
        <dbReference type="Google" id="ProtNLM"/>
    </source>
</evidence>
<sequence>MSRQTAMSITSLICLAWVILCCCPRIVEAQTARQPEQVAKAPASWTPDPEITALLASDPSLLDRQLDLAMRKILKDPASLSITIISRDPVARSRGFLDQVSIREQRGTVDNLVLDKADIDFYEVQLDTTKLMREGRLDTISVKNINMDVIIREADLNAYLAGKAKSLKVDNPRVELHPGRMELEGSTRYSFMKVKFWAAGGFEVVDSREIWFHARKMKMNNLAMPRAFIGSIVKRINPVLNLDKFPFRLNLKEIRIEQGALHFTSFRQER</sequence>
<organism evidence="1 2">
    <name type="scientific">Candidatus Ozemobacter sibiricus</name>
    <dbReference type="NCBI Taxonomy" id="2268124"/>
    <lineage>
        <taxon>Bacteria</taxon>
        <taxon>Candidatus Ozemobacteria</taxon>
        <taxon>Candidatus Ozemobacterales</taxon>
        <taxon>Candidatus Ozemobacteraceae</taxon>
        <taxon>Candidatus Ozemobacter</taxon>
    </lineage>
</organism>
<dbReference type="Proteomes" id="UP000252355">
    <property type="component" value="Unassembled WGS sequence"/>
</dbReference>
<evidence type="ECO:0000313" key="1">
    <source>
        <dbReference type="EMBL" id="RCK79797.1"/>
    </source>
</evidence>
<gene>
    <name evidence="1" type="ORF">OZSIB_3951</name>
</gene>